<evidence type="ECO:0000313" key="1">
    <source>
        <dbReference type="EMBL" id="KAI4345573.1"/>
    </source>
</evidence>
<organism evidence="1 2">
    <name type="scientific">Bauhinia variegata</name>
    <name type="common">Purple orchid tree</name>
    <name type="synonym">Phanera variegata</name>
    <dbReference type="NCBI Taxonomy" id="167791"/>
    <lineage>
        <taxon>Eukaryota</taxon>
        <taxon>Viridiplantae</taxon>
        <taxon>Streptophyta</taxon>
        <taxon>Embryophyta</taxon>
        <taxon>Tracheophyta</taxon>
        <taxon>Spermatophyta</taxon>
        <taxon>Magnoliopsida</taxon>
        <taxon>eudicotyledons</taxon>
        <taxon>Gunneridae</taxon>
        <taxon>Pentapetalae</taxon>
        <taxon>rosids</taxon>
        <taxon>fabids</taxon>
        <taxon>Fabales</taxon>
        <taxon>Fabaceae</taxon>
        <taxon>Cercidoideae</taxon>
        <taxon>Cercideae</taxon>
        <taxon>Bauhiniinae</taxon>
        <taxon>Bauhinia</taxon>
    </lineage>
</organism>
<evidence type="ECO:0000313" key="2">
    <source>
        <dbReference type="Proteomes" id="UP000828941"/>
    </source>
</evidence>
<comment type="caution">
    <text evidence="1">The sequence shown here is derived from an EMBL/GenBank/DDBJ whole genome shotgun (WGS) entry which is preliminary data.</text>
</comment>
<accession>A0ACB9PAX4</accession>
<reference evidence="1 2" key="1">
    <citation type="journal article" date="2022" name="DNA Res.">
        <title>Chromosomal-level genome assembly of the orchid tree Bauhinia variegata (Leguminosae; Cercidoideae) supports the allotetraploid origin hypothesis of Bauhinia.</title>
        <authorList>
            <person name="Zhong Y."/>
            <person name="Chen Y."/>
            <person name="Zheng D."/>
            <person name="Pang J."/>
            <person name="Liu Y."/>
            <person name="Luo S."/>
            <person name="Meng S."/>
            <person name="Qian L."/>
            <person name="Wei D."/>
            <person name="Dai S."/>
            <person name="Zhou R."/>
        </authorList>
    </citation>
    <scope>NUCLEOTIDE SEQUENCE [LARGE SCALE GENOMIC DNA]</scope>
    <source>
        <strain evidence="1">BV-YZ2020</strain>
    </source>
</reference>
<proteinExistence type="predicted"/>
<gene>
    <name evidence="1" type="ORF">L6164_012681</name>
</gene>
<protein>
    <submittedName>
        <fullName evidence="1">Uncharacterized protein</fullName>
    </submittedName>
</protein>
<dbReference type="EMBL" id="CM039430">
    <property type="protein sequence ID" value="KAI4345573.1"/>
    <property type="molecule type" value="Genomic_DNA"/>
</dbReference>
<name>A0ACB9PAX4_BAUVA</name>
<dbReference type="Proteomes" id="UP000828941">
    <property type="component" value="Chromosome 5"/>
</dbReference>
<sequence length="606" mass="64764">MATYSILHFFLLSIALFSVNYSLAATNPPKPHFFSLHVKKDPATNQYYTSVGIGTPRHNMDLVIDLAGQHLWYDCDTGYNSSSYIPVACGSKQCPQSSPCIGCNNFPFKPGCTNDTCGLDVFNPFADSIYSGDMGDDVLFLPQIKVPHYLSACSDSDRFSESFLVGLVKGAKGMLGLARTQLAFQTQLSSLYKLPNKFSLCLPSSNEKGFGNLFVGGVPSQKPLHFTTPLVINPVSTVLPSQKIWVDCEKGYVSSTYKPVRCGSAQCALTGSGARGDCYDGPKPGCNNNTCVNIYDNSISSTATTGEVTQDIFSIKSTDGSNPGKVITVPQLIFTCGGTFMLEGLAHGVNGMAGLGRSKVSLPSQLASAFSFHRKFAICLGSNGVVFFGDSPYVFLPGLEFSKSLTYTPLIKNPVSTASASFSGDASTEYFVGVKGIRINEKAVKLNTKLLSIDKEGRGGTKISTVNPYTVLETSIYNAVVGAFGKALAKVPRVAPVAPFGLCFNSTFLGNTRVGPGVPAIDFVLQKKDVVWRFFGYNSMVRAGSEALCLGFVDGGVNPRTSVVIGGHQIEDTLLQFDLAKSRLGFSGLLLGLRTNSANFNFTSSV</sequence>
<keyword evidence="2" id="KW-1185">Reference proteome</keyword>